<sequence length="576" mass="65036">MASLGFIGRDEVAALMDITPGRVSQLQTEDPQFPQPSFSIGKTRVWRKDAIVAYQRGRKGRTTLSLHSIQAPTSPLPRVLDQIVTLTMEPGLIRSVEIYVRVWRGQTTVALIEELDSSLSIGLTNRIEYYTSQLVRLFPQILSEDVCWIHSHRSSPTATQPTIELVNVVLEREPNDTLSNPQWVYFDGFEPLATVIGDPEVELYPAGTLTQTNIRQFQRNGGPIEVIANEEKIAQRMETIRIFQNAPLSDTDKATALDYLVTGLQLVDDNARTELSTAFWQYEEHRRQDSGDFTPRWAVIRNERRLTDDERTTIQTLSLPYTPNARKEPFDRDRLISLLHALHDWSEDIDDYADHPNPDLYGQVKNLAAALPTFIADDELKTKARRIVEDMSRPFITRFSKNLAHVRQYLDDAGEMVPRARPDQQREQRMLAKEVAYSRADDEAYFGFDRFGNHLGQSLESHSCSDEGNIAVLWPREPSPVSIADYILICGSHDTLAFIANPDQTLRGLLPRVETPSSVGWTTGYGGTGPVDLVDAVCNVLTSSGLRPNTQQIRNAIIPNSTPETVWLKVEDIVNR</sequence>
<proteinExistence type="predicted"/>
<evidence type="ECO:0000313" key="1">
    <source>
        <dbReference type="EMBL" id="SMY01092.1"/>
    </source>
</evidence>
<dbReference type="EMBL" id="FXYZ01000026">
    <property type="protein sequence ID" value="SMY01092.1"/>
    <property type="molecule type" value="Genomic_DNA"/>
</dbReference>
<dbReference type="AlphaFoldDB" id="A0A2H1KPD6"/>
<accession>A0A2H1KPD6</accession>
<organism evidence="1 2">
    <name type="scientific">Brevibacterium aurantiacum</name>
    <dbReference type="NCBI Taxonomy" id="273384"/>
    <lineage>
        <taxon>Bacteria</taxon>
        <taxon>Bacillati</taxon>
        <taxon>Actinomycetota</taxon>
        <taxon>Actinomycetes</taxon>
        <taxon>Micrococcales</taxon>
        <taxon>Brevibacteriaceae</taxon>
        <taxon>Brevibacterium</taxon>
    </lineage>
</organism>
<name>A0A2H1KPD6_BREAU</name>
<reference evidence="1 2" key="1">
    <citation type="submission" date="2017-03" db="EMBL/GenBank/DDBJ databases">
        <authorList>
            <person name="Afonso C.L."/>
            <person name="Miller P.J."/>
            <person name="Scott M.A."/>
            <person name="Spackman E."/>
            <person name="Goraichik I."/>
            <person name="Dimitrov K.M."/>
            <person name="Suarez D.L."/>
            <person name="Swayne D.E."/>
        </authorList>
    </citation>
    <scope>NUCLEOTIDE SEQUENCE [LARGE SCALE GENOMIC DNA]</scope>
    <source>
        <strain evidence="2">6(3)</strain>
    </source>
</reference>
<protein>
    <submittedName>
        <fullName evidence="1">Uncharacterized protein</fullName>
    </submittedName>
</protein>
<dbReference type="RefSeq" id="WP_101598787.1">
    <property type="nucleotide sequence ID" value="NZ_FXYZ01000026.1"/>
</dbReference>
<gene>
    <name evidence="1" type="ORF">BAURA63_03502</name>
</gene>
<dbReference type="Proteomes" id="UP000234327">
    <property type="component" value="Unassembled WGS sequence"/>
</dbReference>
<evidence type="ECO:0000313" key="2">
    <source>
        <dbReference type="Proteomes" id="UP000234327"/>
    </source>
</evidence>